<reference evidence="1" key="2">
    <citation type="submission" date="2020-06" db="EMBL/GenBank/DDBJ databases">
        <title>Helianthus annuus Genome sequencing and assembly Release 2.</title>
        <authorList>
            <person name="Gouzy J."/>
            <person name="Langlade N."/>
            <person name="Munos S."/>
        </authorList>
    </citation>
    <scope>NUCLEOTIDE SEQUENCE</scope>
    <source>
        <tissue evidence="1">Leaves</tissue>
    </source>
</reference>
<keyword evidence="2" id="KW-1185">Reference proteome</keyword>
<reference evidence="1" key="1">
    <citation type="journal article" date="2017" name="Nature">
        <title>The sunflower genome provides insights into oil metabolism, flowering and Asterid evolution.</title>
        <authorList>
            <person name="Badouin H."/>
            <person name="Gouzy J."/>
            <person name="Grassa C.J."/>
            <person name="Murat F."/>
            <person name="Staton S.E."/>
            <person name="Cottret L."/>
            <person name="Lelandais-Briere C."/>
            <person name="Owens G.L."/>
            <person name="Carrere S."/>
            <person name="Mayjonade B."/>
            <person name="Legrand L."/>
            <person name="Gill N."/>
            <person name="Kane N.C."/>
            <person name="Bowers J.E."/>
            <person name="Hubner S."/>
            <person name="Bellec A."/>
            <person name="Berard A."/>
            <person name="Berges H."/>
            <person name="Blanchet N."/>
            <person name="Boniface M.C."/>
            <person name="Brunel D."/>
            <person name="Catrice O."/>
            <person name="Chaidir N."/>
            <person name="Claudel C."/>
            <person name="Donnadieu C."/>
            <person name="Faraut T."/>
            <person name="Fievet G."/>
            <person name="Helmstetter N."/>
            <person name="King M."/>
            <person name="Knapp S.J."/>
            <person name="Lai Z."/>
            <person name="Le Paslier M.C."/>
            <person name="Lippi Y."/>
            <person name="Lorenzon L."/>
            <person name="Mandel J.R."/>
            <person name="Marage G."/>
            <person name="Marchand G."/>
            <person name="Marquand E."/>
            <person name="Bret-Mestries E."/>
            <person name="Morien E."/>
            <person name="Nambeesan S."/>
            <person name="Nguyen T."/>
            <person name="Pegot-Espagnet P."/>
            <person name="Pouilly N."/>
            <person name="Raftis F."/>
            <person name="Sallet E."/>
            <person name="Schiex T."/>
            <person name="Thomas J."/>
            <person name="Vandecasteele C."/>
            <person name="Vares D."/>
            <person name="Vear F."/>
            <person name="Vautrin S."/>
            <person name="Crespi M."/>
            <person name="Mangin B."/>
            <person name="Burke J.M."/>
            <person name="Salse J."/>
            <person name="Munos S."/>
            <person name="Vincourt P."/>
            <person name="Rieseberg L.H."/>
            <person name="Langlade N.B."/>
        </authorList>
    </citation>
    <scope>NUCLEOTIDE SEQUENCE</scope>
    <source>
        <tissue evidence="1">Leaves</tissue>
    </source>
</reference>
<accession>A0A9K3J810</accession>
<gene>
    <name evidence="1" type="ORF">HanXRQr2_Chr04g0163021</name>
</gene>
<evidence type="ECO:0000313" key="1">
    <source>
        <dbReference type="EMBL" id="KAF5809912.1"/>
    </source>
</evidence>
<dbReference type="EMBL" id="MNCJ02000319">
    <property type="protein sequence ID" value="KAF5809912.1"/>
    <property type="molecule type" value="Genomic_DNA"/>
</dbReference>
<sequence>MCLNSILGAEITWRLHIYRVSPRFPSDTVLAALSSSLSSL</sequence>
<proteinExistence type="predicted"/>
<dbReference type="Proteomes" id="UP000215914">
    <property type="component" value="Unassembled WGS sequence"/>
</dbReference>
<name>A0A9K3J810_HELAN</name>
<organism evidence="1 2">
    <name type="scientific">Helianthus annuus</name>
    <name type="common">Common sunflower</name>
    <dbReference type="NCBI Taxonomy" id="4232"/>
    <lineage>
        <taxon>Eukaryota</taxon>
        <taxon>Viridiplantae</taxon>
        <taxon>Streptophyta</taxon>
        <taxon>Embryophyta</taxon>
        <taxon>Tracheophyta</taxon>
        <taxon>Spermatophyta</taxon>
        <taxon>Magnoliopsida</taxon>
        <taxon>eudicotyledons</taxon>
        <taxon>Gunneridae</taxon>
        <taxon>Pentapetalae</taxon>
        <taxon>asterids</taxon>
        <taxon>campanulids</taxon>
        <taxon>Asterales</taxon>
        <taxon>Asteraceae</taxon>
        <taxon>Asteroideae</taxon>
        <taxon>Heliantheae alliance</taxon>
        <taxon>Heliantheae</taxon>
        <taxon>Helianthus</taxon>
    </lineage>
</organism>
<dbReference type="Gramene" id="mRNA:HanXRQr2_Chr04g0163021">
    <property type="protein sequence ID" value="mRNA:HanXRQr2_Chr04g0163021"/>
    <property type="gene ID" value="HanXRQr2_Chr04g0163021"/>
</dbReference>
<evidence type="ECO:0000313" key="2">
    <source>
        <dbReference type="Proteomes" id="UP000215914"/>
    </source>
</evidence>
<protein>
    <submittedName>
        <fullName evidence="1">Uncharacterized protein</fullName>
    </submittedName>
</protein>
<comment type="caution">
    <text evidence="1">The sequence shown here is derived from an EMBL/GenBank/DDBJ whole genome shotgun (WGS) entry which is preliminary data.</text>
</comment>
<dbReference type="AlphaFoldDB" id="A0A9K3J810"/>